<feature type="region of interest" description="Disordered" evidence="1">
    <location>
        <begin position="416"/>
        <end position="438"/>
    </location>
</feature>
<keyword evidence="4" id="KW-1185">Reference proteome</keyword>
<feature type="compositionally biased region" description="Polar residues" evidence="1">
    <location>
        <begin position="38"/>
        <end position="62"/>
    </location>
</feature>
<feature type="region of interest" description="Disordered" evidence="1">
    <location>
        <begin position="570"/>
        <end position="601"/>
    </location>
</feature>
<feature type="compositionally biased region" description="Polar residues" evidence="1">
    <location>
        <begin position="719"/>
        <end position="733"/>
    </location>
</feature>
<feature type="compositionally biased region" description="Polar residues" evidence="1">
    <location>
        <begin position="232"/>
        <end position="244"/>
    </location>
</feature>
<accession>A0AA39GCA7</accession>
<dbReference type="EMBL" id="JAPDFR010000008">
    <property type="protein sequence ID" value="KAK0383934.1"/>
    <property type="molecule type" value="Genomic_DNA"/>
</dbReference>
<keyword evidence="2" id="KW-1133">Transmembrane helix</keyword>
<feature type="transmembrane region" description="Helical" evidence="2">
    <location>
        <begin position="1201"/>
        <end position="1221"/>
    </location>
</feature>
<dbReference type="InterPro" id="IPR038769">
    <property type="entry name" value="MTC4"/>
</dbReference>
<feature type="region of interest" description="Disordered" evidence="1">
    <location>
        <begin position="854"/>
        <end position="996"/>
    </location>
</feature>
<evidence type="ECO:0000256" key="1">
    <source>
        <dbReference type="SAM" id="MobiDB-lite"/>
    </source>
</evidence>
<feature type="compositionally biased region" description="Basic and acidic residues" evidence="1">
    <location>
        <begin position="1"/>
        <end position="30"/>
    </location>
</feature>
<feature type="compositionally biased region" description="Basic and acidic residues" evidence="1">
    <location>
        <begin position="918"/>
        <end position="936"/>
    </location>
</feature>
<feature type="compositionally biased region" description="Polar residues" evidence="1">
    <location>
        <begin position="177"/>
        <end position="193"/>
    </location>
</feature>
<feature type="region of interest" description="Disordered" evidence="1">
    <location>
        <begin position="621"/>
        <end position="826"/>
    </location>
</feature>
<sequence length="1248" mass="138407">MDHTHLLPVPRTERPVIDHQDEHASRRDSSAARYSYETGESSATGSLRGSISNGHSRISSGISAGGTFHGGSLGDPPNREVRSRRKGRQTSNHTFLLHDAVAAAQDRGSRRQSRNMPPQRPKAIPRTPENGRLSTPAGKSTLISPDTVPRSAGQISVSSSEDMSQRMTLETSHDSTSDQASSPVQPQSVDVDSTQIVNMALNLSESRRIASTRRNVSRTHPPALAPLPDVSQGGSLRQHLQQQRKSSRGGSPRPAQPSSPRIPYGTVRTSSPLQSGGYEAGKEAPYRWHFTPSTLARAQKAKEQLELMAQYRRLLEHLPPLTPEHSRPLTTPPSTPAKGVKFGGQRIAGAQGRQYNPLQYIRNRKMRARERKVIDGEAQGFSDVDGVRAWVEAIACNSASSSSEHPSYISCQMPAYPGATETDSQTSPDPGAKAAARARRPRVDWFFDPCDMIADAYWLEQDNHKQLIEDRHRRKVFPPAPELMRPVSKQAEDTSNGLTPFSIKTLDETEMDIDTPETQTARADGGDVTQVGTREKAKKKLHDLKGFHHRHTSSLHGPQDVLRLRKTSFSDLSESENEEKDGTKHVPRRARAGTLSSDPNDLLQKQMLQILAKEARENGTVVPETVIEQDEPVEGVVREHDAPSKPASRSHSRKGSTADGVDANKRSSVVRRQSPHRHRFGQFSLDLGDRFRQYSTDDDSSAPVSPQHEKSEHAILSLGNATLSPPWSRSGSPVRNRLMKTVAGSHEKHDKHDKVAKKAEHIEPNSTDEAPGKHGRHQSISGSIPADERMAQYDKGQTSPVWKLQNASTHEGHKGHRSTNSAKLRDDQAFGLRGMFKGPRIDTVLRGGVSKLGDMLWKRDGPSEAPPDAESTDESESEASRGRLRSTLSRQPSKRTDAGHPSSKHFFDEMPQFQPIGDSRHARADSKNRQDLEPPGHSRSQSRQSIRLDHLKPPDLDDHGRSTSVSPPNVRDARQPSESDISDAASSQPRITDGVRTADRRLSAIIGIPQFAEDSRSTSQAWLQTHRRSSNPRAQLSKREVARMRTLILSSGIKAMEISRRAHSKKIPLDSSLTATGHSSIPWEAIAKLSPDPSDLYTQAHAGCDLYPLAARHLSSTIQNSAQRWQSSVDHFTSSTAPTLHRRLGTLRSRLVDDLSEQTREAADLADETGRDIALSQPLKVKHVQDLVEKLMRRRRRRFRWVRRGLWLGVEWVLVGFMWYVWFVVTILRLVSGVGKGISAGIRWLLWL</sequence>
<feature type="compositionally biased region" description="Gly residues" evidence="1">
    <location>
        <begin position="63"/>
        <end position="73"/>
    </location>
</feature>
<dbReference type="AlphaFoldDB" id="A0AA39GCA7"/>
<reference evidence="3" key="1">
    <citation type="submission" date="2022-10" db="EMBL/GenBank/DDBJ databases">
        <title>Determination and structural analysis of whole genome sequence of Sarocladium strictum F4-1.</title>
        <authorList>
            <person name="Hu L."/>
            <person name="Jiang Y."/>
        </authorList>
    </citation>
    <scope>NUCLEOTIDE SEQUENCE</scope>
    <source>
        <strain evidence="3">F4-1</strain>
    </source>
</reference>
<comment type="caution">
    <text evidence="3">The sequence shown here is derived from an EMBL/GenBank/DDBJ whole genome shotgun (WGS) entry which is preliminary data.</text>
</comment>
<proteinExistence type="predicted"/>
<keyword evidence="2" id="KW-0812">Transmembrane</keyword>
<protein>
    <submittedName>
        <fullName evidence="3">Uncharacterized protein</fullName>
    </submittedName>
</protein>
<feature type="region of interest" description="Disordered" evidence="1">
    <location>
        <begin position="1"/>
        <end position="193"/>
    </location>
</feature>
<gene>
    <name evidence="3" type="ORF">NLU13_8025</name>
</gene>
<feature type="compositionally biased region" description="Polar residues" evidence="1">
    <location>
        <begin position="795"/>
        <end position="809"/>
    </location>
</feature>
<feature type="compositionally biased region" description="Basic and acidic residues" evidence="1">
    <location>
        <begin position="946"/>
        <end position="961"/>
    </location>
</feature>
<feature type="compositionally biased region" description="Polar residues" evidence="1">
    <location>
        <begin position="978"/>
        <end position="990"/>
    </location>
</feature>
<organism evidence="3 4">
    <name type="scientific">Sarocladium strictum</name>
    <name type="common">Black bundle disease fungus</name>
    <name type="synonym">Acremonium strictum</name>
    <dbReference type="NCBI Taxonomy" id="5046"/>
    <lineage>
        <taxon>Eukaryota</taxon>
        <taxon>Fungi</taxon>
        <taxon>Dikarya</taxon>
        <taxon>Ascomycota</taxon>
        <taxon>Pezizomycotina</taxon>
        <taxon>Sordariomycetes</taxon>
        <taxon>Hypocreomycetidae</taxon>
        <taxon>Hypocreales</taxon>
        <taxon>Sarocladiaceae</taxon>
        <taxon>Sarocladium</taxon>
    </lineage>
</organism>
<feature type="compositionally biased region" description="Polar residues" evidence="1">
    <location>
        <begin position="153"/>
        <end position="170"/>
    </location>
</feature>
<evidence type="ECO:0000256" key="2">
    <source>
        <dbReference type="SAM" id="Phobius"/>
    </source>
</evidence>
<dbReference type="Proteomes" id="UP001175261">
    <property type="component" value="Unassembled WGS sequence"/>
</dbReference>
<feature type="compositionally biased region" description="Basic and acidic residues" evidence="1">
    <location>
        <begin position="745"/>
        <end position="763"/>
    </location>
</feature>
<keyword evidence="2" id="KW-0472">Membrane</keyword>
<evidence type="ECO:0000313" key="4">
    <source>
        <dbReference type="Proteomes" id="UP001175261"/>
    </source>
</evidence>
<evidence type="ECO:0000313" key="3">
    <source>
        <dbReference type="EMBL" id="KAK0383934.1"/>
    </source>
</evidence>
<name>A0AA39GCA7_SARSR</name>
<dbReference type="PANTHER" id="PTHR38426:SF1">
    <property type="entry name" value="MAINTENANCE OF TELOMERE CAPPING PROTEIN 4"/>
    <property type="match status" value="1"/>
</dbReference>
<dbReference type="PANTHER" id="PTHR38426">
    <property type="entry name" value="MAINTENANCE OF TELOMERE CAPPING PROTEIN 4"/>
    <property type="match status" value="1"/>
</dbReference>
<feature type="region of interest" description="Disordered" evidence="1">
    <location>
        <begin position="209"/>
        <end position="280"/>
    </location>
</feature>